<sequence>MATTVRSLLAAGLAVPLLWAAAPANADGTAGWRTGVLAGGPGTAPGALAGVEYTGPGGAHGVTGADGSFRYRGHRPVRFGVGRVDLGTAKGAPLVTPFQLGGGARCAIDEALTRTLVFLEAVDEDRDPGNGISIAAKTRATAAGVEPVRVSDLDDAALTALVRTLTGDAAATLPYRAAALARFRDQVDGEQWTERSVQSFTGPADEMRQIWEMNEAGQTPPVELLNRQEGLLRSQGVATDGRGLVFSWQYGLTRTAADARQTVLARNTLAIPPQIAAYGGNHIGDVDYHDGKIYAPIEDGDKPKGETEYLHPFIAVYDAKTLRFTGEYHELPQNLHTEGVPWVSVDADRGVFYTAEWDDTKVLNVFDLRTFELIRTVPLSQTLRRVQGAKVYHGMLYAFADLGASLPLHKIDPESGHVITVHHVDIESPAGEGEGLVFLPQRDGTLLHTLDIAPDEITTNFRNLALTRPSLRDRVCSR</sequence>
<feature type="chain" id="PRO_5011611092" evidence="1">
    <location>
        <begin position="27"/>
        <end position="478"/>
    </location>
</feature>
<dbReference type="RefSeq" id="WP_091103366.1">
    <property type="nucleotide sequence ID" value="NZ_BBZG01000001.1"/>
</dbReference>
<dbReference type="OrthoDB" id="9804931at2"/>
<proteinExistence type="predicted"/>
<dbReference type="STRING" id="46177.SAMN05660976_05244"/>
<evidence type="ECO:0000313" key="3">
    <source>
        <dbReference type="Proteomes" id="UP000198953"/>
    </source>
</evidence>
<dbReference type="EMBL" id="FOBF01000013">
    <property type="protein sequence ID" value="SEM46263.1"/>
    <property type="molecule type" value="Genomic_DNA"/>
</dbReference>
<gene>
    <name evidence="2" type="ORF">SAMN05660976_05244</name>
</gene>
<keyword evidence="1" id="KW-0732">Signal</keyword>
<feature type="signal peptide" evidence="1">
    <location>
        <begin position="1"/>
        <end position="26"/>
    </location>
</feature>
<evidence type="ECO:0000256" key="1">
    <source>
        <dbReference type="SAM" id="SignalP"/>
    </source>
</evidence>
<evidence type="ECO:0000313" key="2">
    <source>
        <dbReference type="EMBL" id="SEM46263.1"/>
    </source>
</evidence>
<accession>A0A1H7YJY7</accession>
<name>A0A1H7YJY7_9ACTN</name>
<dbReference type="AlphaFoldDB" id="A0A1H7YJY7"/>
<keyword evidence="3" id="KW-1185">Reference proteome</keyword>
<protein>
    <submittedName>
        <fullName evidence="2">Uncharacterized protein</fullName>
    </submittedName>
</protein>
<organism evidence="2 3">
    <name type="scientific">Nonomuraea pusilla</name>
    <dbReference type="NCBI Taxonomy" id="46177"/>
    <lineage>
        <taxon>Bacteria</taxon>
        <taxon>Bacillati</taxon>
        <taxon>Actinomycetota</taxon>
        <taxon>Actinomycetes</taxon>
        <taxon>Streptosporangiales</taxon>
        <taxon>Streptosporangiaceae</taxon>
        <taxon>Nonomuraea</taxon>
    </lineage>
</organism>
<dbReference type="SUPFAM" id="SSF63829">
    <property type="entry name" value="Calcium-dependent phosphotriesterase"/>
    <property type="match status" value="1"/>
</dbReference>
<reference evidence="2 3" key="1">
    <citation type="submission" date="2016-10" db="EMBL/GenBank/DDBJ databases">
        <authorList>
            <person name="de Groot N.N."/>
        </authorList>
    </citation>
    <scope>NUCLEOTIDE SEQUENCE [LARGE SCALE GENOMIC DNA]</scope>
    <source>
        <strain evidence="2 3">DSM 43357</strain>
    </source>
</reference>
<dbReference type="Proteomes" id="UP000198953">
    <property type="component" value="Unassembled WGS sequence"/>
</dbReference>